<evidence type="ECO:0000256" key="1">
    <source>
        <dbReference type="SAM" id="MobiDB-lite"/>
    </source>
</evidence>
<proteinExistence type="predicted"/>
<dbReference type="EnsemblPlants" id="KQK92104">
    <property type="protein sequence ID" value="KQK92104"/>
    <property type="gene ID" value="SETIT_040553mg"/>
</dbReference>
<reference evidence="2" key="2">
    <citation type="submission" date="2018-08" db="UniProtKB">
        <authorList>
            <consortium name="EnsemblPlants"/>
        </authorList>
    </citation>
    <scope>IDENTIFICATION</scope>
    <source>
        <strain evidence="2">Yugu1</strain>
    </source>
</reference>
<evidence type="ECO:0000313" key="3">
    <source>
        <dbReference type="Proteomes" id="UP000004995"/>
    </source>
</evidence>
<accession>K4ANQ6</accession>
<reference evidence="3" key="1">
    <citation type="journal article" date="2012" name="Nat. Biotechnol.">
        <title>Reference genome sequence of the model plant Setaria.</title>
        <authorList>
            <person name="Bennetzen J.L."/>
            <person name="Schmutz J."/>
            <person name="Wang H."/>
            <person name="Percifield R."/>
            <person name="Hawkins J."/>
            <person name="Pontaroli A.C."/>
            <person name="Estep M."/>
            <person name="Feng L."/>
            <person name="Vaughn J.N."/>
            <person name="Grimwood J."/>
            <person name="Jenkins J."/>
            <person name="Barry K."/>
            <person name="Lindquist E."/>
            <person name="Hellsten U."/>
            <person name="Deshpande S."/>
            <person name="Wang X."/>
            <person name="Wu X."/>
            <person name="Mitros T."/>
            <person name="Triplett J."/>
            <person name="Yang X."/>
            <person name="Ye C.Y."/>
            <person name="Mauro-Herrera M."/>
            <person name="Wang L."/>
            <person name="Li P."/>
            <person name="Sharma M."/>
            <person name="Sharma R."/>
            <person name="Ronald P.C."/>
            <person name="Panaud O."/>
            <person name="Kellogg E.A."/>
            <person name="Brutnell T.P."/>
            <person name="Doust A.N."/>
            <person name="Tuskan G.A."/>
            <person name="Rokhsar D."/>
            <person name="Devos K.M."/>
        </authorList>
    </citation>
    <scope>NUCLEOTIDE SEQUENCE [LARGE SCALE GENOMIC DNA]</scope>
    <source>
        <strain evidence="3">cv. Yugu1</strain>
    </source>
</reference>
<dbReference type="EMBL" id="AGNK02006093">
    <property type="status" value="NOT_ANNOTATED_CDS"/>
    <property type="molecule type" value="Genomic_DNA"/>
</dbReference>
<organism evidence="2 3">
    <name type="scientific">Setaria italica</name>
    <name type="common">Foxtail millet</name>
    <name type="synonym">Panicum italicum</name>
    <dbReference type="NCBI Taxonomy" id="4555"/>
    <lineage>
        <taxon>Eukaryota</taxon>
        <taxon>Viridiplantae</taxon>
        <taxon>Streptophyta</taxon>
        <taxon>Embryophyta</taxon>
        <taxon>Tracheophyta</taxon>
        <taxon>Spermatophyta</taxon>
        <taxon>Magnoliopsida</taxon>
        <taxon>Liliopsida</taxon>
        <taxon>Poales</taxon>
        <taxon>Poaceae</taxon>
        <taxon>PACMAD clade</taxon>
        <taxon>Panicoideae</taxon>
        <taxon>Panicodae</taxon>
        <taxon>Paniceae</taxon>
        <taxon>Cenchrinae</taxon>
        <taxon>Setaria</taxon>
    </lineage>
</organism>
<dbReference type="Proteomes" id="UP000004995">
    <property type="component" value="Unassembled WGS sequence"/>
</dbReference>
<keyword evidence="3" id="KW-1185">Reference proteome</keyword>
<dbReference type="InParanoid" id="K4ANQ6"/>
<dbReference type="HOGENOM" id="CLU_3176385_0_0_1"/>
<dbReference type="Gramene" id="KQK92104">
    <property type="protein sequence ID" value="KQK92104"/>
    <property type="gene ID" value="SETIT_040553mg"/>
</dbReference>
<name>K4ANQ6_SETIT</name>
<sequence>MYMNHKGLVINLVAPPLGTSPSLPTSPSHHSVVHKDKEQKIASLIGS</sequence>
<feature type="compositionally biased region" description="Low complexity" evidence="1">
    <location>
        <begin position="20"/>
        <end position="30"/>
    </location>
</feature>
<dbReference type="AlphaFoldDB" id="K4ANQ6"/>
<protein>
    <submittedName>
        <fullName evidence="2">Uncharacterized protein</fullName>
    </submittedName>
</protein>
<evidence type="ECO:0000313" key="2">
    <source>
        <dbReference type="EnsemblPlants" id="KQK92104"/>
    </source>
</evidence>
<feature type="region of interest" description="Disordered" evidence="1">
    <location>
        <begin position="20"/>
        <end position="47"/>
    </location>
</feature>